<keyword evidence="4" id="KW-1185">Reference proteome</keyword>
<dbReference type="AlphaFoldDB" id="A0AAW3EL57"/>
<evidence type="ECO:0000313" key="1">
    <source>
        <dbReference type="EMBL" id="KFX08616.1"/>
    </source>
</evidence>
<protein>
    <submittedName>
        <fullName evidence="1">Uncharacterized protein</fullName>
    </submittedName>
</protein>
<comment type="caution">
    <text evidence="1">The sequence shown here is derived from an EMBL/GenBank/DDBJ whole genome shotgun (WGS) entry which is preliminary data.</text>
</comment>
<proteinExistence type="predicted"/>
<accession>A0AAW3EL57</accession>
<evidence type="ECO:0000313" key="3">
    <source>
        <dbReference type="Proteomes" id="UP000029257"/>
    </source>
</evidence>
<name>A0AAW3EL57_9GAMM</name>
<evidence type="ECO:0000313" key="4">
    <source>
        <dbReference type="Proteomes" id="UP000029436"/>
    </source>
</evidence>
<dbReference type="Proteomes" id="UP000029257">
    <property type="component" value="Unassembled WGS sequence"/>
</dbReference>
<dbReference type="EMBL" id="JQOH01000004">
    <property type="protein sequence ID" value="KGA28643.1"/>
    <property type="molecule type" value="Genomic_DNA"/>
</dbReference>
<reference evidence="3 4" key="1">
    <citation type="submission" date="2014-08" db="EMBL/GenBank/DDBJ databases">
        <title>Genome sequences of NCPPB Pectobacterium isolates.</title>
        <authorList>
            <person name="Glover R.H."/>
            <person name="Sapp M."/>
            <person name="Elphinstone J."/>
        </authorList>
    </citation>
    <scope>NUCLEOTIDE SEQUENCE [LARGE SCALE GENOMIC DNA]</scope>
    <source>
        <strain evidence="1 3">NCPPB 3701</strain>
        <strain evidence="2 4">NCPPB3702</strain>
    </source>
</reference>
<dbReference type="EMBL" id="JQHP01000003">
    <property type="protein sequence ID" value="KFX08616.1"/>
    <property type="molecule type" value="Genomic_DNA"/>
</dbReference>
<organism evidence="1 3">
    <name type="scientific">Pectobacterium wasabiae</name>
    <dbReference type="NCBI Taxonomy" id="55208"/>
    <lineage>
        <taxon>Bacteria</taxon>
        <taxon>Pseudomonadati</taxon>
        <taxon>Pseudomonadota</taxon>
        <taxon>Gammaproteobacteria</taxon>
        <taxon>Enterobacterales</taxon>
        <taxon>Pectobacteriaceae</taxon>
        <taxon>Pectobacterium</taxon>
    </lineage>
</organism>
<dbReference type="Proteomes" id="UP000029436">
    <property type="component" value="Unassembled WGS sequence"/>
</dbReference>
<gene>
    <name evidence="1" type="ORF">JV38_07795</name>
    <name evidence="2" type="ORF">KU73_11515</name>
</gene>
<evidence type="ECO:0000313" key="2">
    <source>
        <dbReference type="EMBL" id="KGA28643.1"/>
    </source>
</evidence>
<sequence length="61" mass="6997">MDLHAILTSESALQRQYWRGLNASMQLHEMRYIKRAGVAGIALRAWGNVLLLIFCNKLRVV</sequence>